<evidence type="ECO:0000256" key="2">
    <source>
        <dbReference type="ARBA" id="ARBA00012282"/>
    </source>
</evidence>
<dbReference type="Pfam" id="PF00563">
    <property type="entry name" value="EAL"/>
    <property type="match status" value="1"/>
</dbReference>
<evidence type="ECO:0000256" key="5">
    <source>
        <dbReference type="ARBA" id="ARBA00022692"/>
    </source>
</evidence>
<accession>A0A0F4QRE5</accession>
<evidence type="ECO:0000256" key="6">
    <source>
        <dbReference type="ARBA" id="ARBA00022801"/>
    </source>
</evidence>
<dbReference type="EMBL" id="JXYA01000016">
    <property type="protein sequence ID" value="KJZ10271.1"/>
    <property type="molecule type" value="Genomic_DNA"/>
</dbReference>
<evidence type="ECO:0000256" key="8">
    <source>
        <dbReference type="ARBA" id="ARBA00023136"/>
    </source>
</evidence>
<evidence type="ECO:0000259" key="11">
    <source>
        <dbReference type="PROSITE" id="PS50883"/>
    </source>
</evidence>
<dbReference type="Gene3D" id="3.20.20.450">
    <property type="entry name" value="EAL domain"/>
    <property type="match status" value="1"/>
</dbReference>
<dbReference type="AlphaFoldDB" id="A0A0F4QRE5"/>
<comment type="caution">
    <text evidence="12">The sequence shown here is derived from an EMBL/GenBank/DDBJ whole genome shotgun (WGS) entry which is preliminary data.</text>
</comment>
<dbReference type="PANTHER" id="PTHR33121:SF79">
    <property type="entry name" value="CYCLIC DI-GMP PHOSPHODIESTERASE PDED-RELATED"/>
    <property type="match status" value="1"/>
</dbReference>
<keyword evidence="5 10" id="KW-0812">Transmembrane</keyword>
<dbReference type="SMART" id="SM00052">
    <property type="entry name" value="EAL"/>
    <property type="match status" value="1"/>
</dbReference>
<evidence type="ECO:0000256" key="9">
    <source>
        <dbReference type="ARBA" id="ARBA00034290"/>
    </source>
</evidence>
<dbReference type="OrthoDB" id="675397at2"/>
<keyword evidence="7 10" id="KW-1133">Transmembrane helix</keyword>
<gene>
    <name evidence="12" type="ORF">TW77_08635</name>
</gene>
<evidence type="ECO:0000256" key="7">
    <source>
        <dbReference type="ARBA" id="ARBA00022989"/>
    </source>
</evidence>
<proteinExistence type="predicted"/>
<organism evidence="12 13">
    <name type="scientific">Pseudoalteromonas rubra</name>
    <dbReference type="NCBI Taxonomy" id="43658"/>
    <lineage>
        <taxon>Bacteria</taxon>
        <taxon>Pseudomonadati</taxon>
        <taxon>Pseudomonadota</taxon>
        <taxon>Gammaproteobacteria</taxon>
        <taxon>Alteromonadales</taxon>
        <taxon>Pseudoalteromonadaceae</taxon>
        <taxon>Pseudoalteromonas</taxon>
    </lineage>
</organism>
<dbReference type="InterPro" id="IPR050706">
    <property type="entry name" value="Cyclic-di-GMP_PDE-like"/>
</dbReference>
<dbReference type="PATRIC" id="fig|43658.5.peg.1820"/>
<keyword evidence="13" id="KW-1185">Reference proteome</keyword>
<dbReference type="PROSITE" id="PS50883">
    <property type="entry name" value="EAL"/>
    <property type="match status" value="1"/>
</dbReference>
<evidence type="ECO:0000256" key="1">
    <source>
        <dbReference type="ARBA" id="ARBA00004651"/>
    </source>
</evidence>
<comment type="subcellular location">
    <subcellularLocation>
        <location evidence="1">Cell membrane</location>
        <topology evidence="1">Multi-pass membrane protein</topology>
    </subcellularLocation>
</comment>
<evidence type="ECO:0000313" key="12">
    <source>
        <dbReference type="EMBL" id="KJZ10271.1"/>
    </source>
</evidence>
<evidence type="ECO:0000256" key="3">
    <source>
        <dbReference type="ARBA" id="ARBA00022475"/>
    </source>
</evidence>
<dbReference type="EC" id="3.1.4.52" evidence="2"/>
<dbReference type="PANTHER" id="PTHR33121">
    <property type="entry name" value="CYCLIC DI-GMP PHOSPHODIESTERASE PDEF"/>
    <property type="match status" value="1"/>
</dbReference>
<name>A0A0F4QRE5_9GAMM</name>
<evidence type="ECO:0000256" key="10">
    <source>
        <dbReference type="SAM" id="Phobius"/>
    </source>
</evidence>
<keyword evidence="6" id="KW-0378">Hydrolase</keyword>
<dbReference type="GO" id="GO:0005886">
    <property type="term" value="C:plasma membrane"/>
    <property type="evidence" value="ECO:0007669"/>
    <property type="project" value="UniProtKB-SubCell"/>
</dbReference>
<sequence length="527" mass="59172">MTQGNHSLTDRIKNIVVAWLISSLLFGLLAIFVYVQQKDAAKQSVQAASELIRLELDTQLRNIDRFLKQAEQLNQACDGRTISLMREQVFVNPALSEIGIVDQSGRLLCNSFGRLEPAVQTTEPIKQPGLRYHGPIITDFLQVPAFVLARTRSDGFEVNALLPTSWLSDTLDITRHKNLAFIALLDGDTGVPIFLRGQYTLPLGEVIFPMRDETEFEGGFDDGTQKYIFARPLAALPQLTIMVASDAKQLSTIKPVWLLTLLLLYCASLVGLTMLLNHYDRRVLSSRALLLGAISRQELFNVYQPLVDATTREVVGVEVLIRWQHPLEGELSPAYFIPEAERDGSIQELSVYQIEKALSELRTIVQSRHNFKVSFNVNGYLLTCPDYLKMLHQANEVIPQLTIELTERDVLSQAQIHSVLQSLVEQGVEIAIDDFGTGYSGLHYLQSFSIDLLKIDQTFVASIGMDNLQSPVLNAVIEMANKLDKKLIAEGVETAHQAEYLSRQGVTTHQGWYYYKAMPIHELKQIC</sequence>
<dbReference type="SUPFAM" id="SSF141868">
    <property type="entry name" value="EAL domain-like"/>
    <property type="match status" value="1"/>
</dbReference>
<dbReference type="Proteomes" id="UP000033452">
    <property type="component" value="Unassembled WGS sequence"/>
</dbReference>
<dbReference type="InterPro" id="IPR024744">
    <property type="entry name" value="CSS-motif_dom"/>
</dbReference>
<keyword evidence="8 10" id="KW-0472">Membrane</keyword>
<feature type="transmembrane region" description="Helical" evidence="10">
    <location>
        <begin position="256"/>
        <end position="277"/>
    </location>
</feature>
<evidence type="ECO:0000313" key="13">
    <source>
        <dbReference type="Proteomes" id="UP000033452"/>
    </source>
</evidence>
<dbReference type="InterPro" id="IPR001633">
    <property type="entry name" value="EAL_dom"/>
</dbReference>
<dbReference type="Pfam" id="PF12792">
    <property type="entry name" value="CSS-motif"/>
    <property type="match status" value="1"/>
</dbReference>
<dbReference type="GO" id="GO:0071111">
    <property type="term" value="F:cyclic-guanylate-specific phosphodiesterase activity"/>
    <property type="evidence" value="ECO:0007669"/>
    <property type="project" value="UniProtKB-EC"/>
</dbReference>
<reference evidence="12 13" key="1">
    <citation type="journal article" date="2015" name="BMC Genomics">
        <title>Genome mining reveals unlocked bioactive potential of marine Gram-negative bacteria.</title>
        <authorList>
            <person name="Machado H."/>
            <person name="Sonnenschein E.C."/>
            <person name="Melchiorsen J."/>
            <person name="Gram L."/>
        </authorList>
    </citation>
    <scope>NUCLEOTIDE SEQUENCE [LARGE SCALE GENOMIC DNA]</scope>
    <source>
        <strain evidence="12 13">S2471</strain>
    </source>
</reference>
<keyword evidence="4" id="KW-0973">c-di-GMP</keyword>
<comment type="catalytic activity">
    <reaction evidence="9">
        <text>3',3'-c-di-GMP + H2O = 5'-phosphoguanylyl(3'-&gt;5')guanosine + H(+)</text>
        <dbReference type="Rhea" id="RHEA:24902"/>
        <dbReference type="ChEBI" id="CHEBI:15377"/>
        <dbReference type="ChEBI" id="CHEBI:15378"/>
        <dbReference type="ChEBI" id="CHEBI:58754"/>
        <dbReference type="ChEBI" id="CHEBI:58805"/>
        <dbReference type="EC" id="3.1.4.52"/>
    </reaction>
</comment>
<dbReference type="CDD" id="cd01948">
    <property type="entry name" value="EAL"/>
    <property type="match status" value="1"/>
</dbReference>
<feature type="transmembrane region" description="Helical" evidence="10">
    <location>
        <begin position="12"/>
        <end position="35"/>
    </location>
</feature>
<dbReference type="InterPro" id="IPR035919">
    <property type="entry name" value="EAL_sf"/>
</dbReference>
<evidence type="ECO:0000256" key="4">
    <source>
        <dbReference type="ARBA" id="ARBA00022636"/>
    </source>
</evidence>
<keyword evidence="3" id="KW-1003">Cell membrane</keyword>
<feature type="domain" description="EAL" evidence="11">
    <location>
        <begin position="283"/>
        <end position="527"/>
    </location>
</feature>
<protein>
    <recommendedName>
        <fullName evidence="2">cyclic-guanylate-specific phosphodiesterase</fullName>
        <ecNumber evidence="2">3.1.4.52</ecNumber>
    </recommendedName>
</protein>